<keyword evidence="3" id="KW-0560">Oxidoreductase</keyword>
<dbReference type="Gene3D" id="3.40.718.10">
    <property type="entry name" value="Isopropylmalate Dehydrogenase"/>
    <property type="match status" value="1"/>
</dbReference>
<evidence type="ECO:0000313" key="6">
    <source>
        <dbReference type="Proteomes" id="UP000051861"/>
    </source>
</evidence>
<keyword evidence="4" id="KW-0520">NAD</keyword>
<proteinExistence type="inferred from homology"/>
<evidence type="ECO:0000256" key="1">
    <source>
        <dbReference type="ARBA" id="ARBA00009464"/>
    </source>
</evidence>
<gene>
    <name evidence="5" type="ORF">AMJ44_03515</name>
</gene>
<sequence length="331" mass="36240">MHKPIIGVTMGDPAGIGPEICAKALNTSEIQMIANCLVIGDRKAMRSGLKVAKIQNIEINPIKKISEAKFTRGTLDVLDLKNVDVSRLKIGQVSKPAGKAAVEYLEKAIQLAKDGKIDAITTAPINKEAIQKAGYKYRGHTEILATRTKTKNYAMMFISDTLWIMLVTTHLPLKEVSRHLDKKKILRTIKLAHETLFKLREKKPRIGVAGLNPHAGEAGIFGDEEIKIIKPAVDEARKLGINVKGPISPDAVFYLANIGMFDMVVAMYHDQGLIPLKLLSFNRSVNVTIGLPIIRTSVDHGTGFDIAGKGWANPQSLIEAIKVATHFAKTK</sequence>
<dbReference type="PATRIC" id="fig|1703775.3.peg.676"/>
<evidence type="ECO:0000256" key="3">
    <source>
        <dbReference type="ARBA" id="ARBA00023002"/>
    </source>
</evidence>
<name>A0A0S7Y4K1_UNCSA</name>
<reference evidence="5 6" key="1">
    <citation type="journal article" date="2015" name="Microbiome">
        <title>Genomic resolution of linkages in carbon, nitrogen, and sulfur cycling among widespread estuary sediment bacteria.</title>
        <authorList>
            <person name="Baker B.J."/>
            <person name="Lazar C.S."/>
            <person name="Teske A.P."/>
            <person name="Dick G.J."/>
        </authorList>
    </citation>
    <scope>NUCLEOTIDE SEQUENCE [LARGE SCALE GENOMIC DNA]</scope>
    <source>
        <strain evidence="5">DG_54_3</strain>
    </source>
</reference>
<organism evidence="5 6">
    <name type="scientific">candidate division WOR-1 bacterium DG_54_3</name>
    <dbReference type="NCBI Taxonomy" id="1703775"/>
    <lineage>
        <taxon>Bacteria</taxon>
        <taxon>Bacillati</taxon>
        <taxon>Saganbacteria</taxon>
    </lineage>
</organism>
<evidence type="ECO:0000256" key="4">
    <source>
        <dbReference type="ARBA" id="ARBA00023027"/>
    </source>
</evidence>
<accession>A0A0S7Y4K1</accession>
<dbReference type="PANTHER" id="PTHR30004:SF6">
    <property type="entry name" value="D-THREONATE 4-PHOSPHATE DEHYDROGENASE"/>
    <property type="match status" value="1"/>
</dbReference>
<dbReference type="PANTHER" id="PTHR30004">
    <property type="entry name" value="4-HYDROXYTHREONINE-4-PHOSPHATE DEHYDROGENASE"/>
    <property type="match status" value="1"/>
</dbReference>
<dbReference type="SUPFAM" id="SSF53659">
    <property type="entry name" value="Isocitrate/Isopropylmalate dehydrogenase-like"/>
    <property type="match status" value="1"/>
</dbReference>
<dbReference type="Pfam" id="PF04166">
    <property type="entry name" value="PdxA"/>
    <property type="match status" value="1"/>
</dbReference>
<dbReference type="AlphaFoldDB" id="A0A0S7Y4K1"/>
<dbReference type="GO" id="GO:0046872">
    <property type="term" value="F:metal ion binding"/>
    <property type="evidence" value="ECO:0007669"/>
    <property type="project" value="UniProtKB-KW"/>
</dbReference>
<dbReference type="Proteomes" id="UP000051861">
    <property type="component" value="Unassembled WGS sequence"/>
</dbReference>
<dbReference type="EMBL" id="LIZX01000022">
    <property type="protein sequence ID" value="KPJ69540.1"/>
    <property type="molecule type" value="Genomic_DNA"/>
</dbReference>
<comment type="caution">
    <text evidence="5">The sequence shown here is derived from an EMBL/GenBank/DDBJ whole genome shotgun (WGS) entry which is preliminary data.</text>
</comment>
<dbReference type="InterPro" id="IPR005255">
    <property type="entry name" value="PdxA_fam"/>
</dbReference>
<dbReference type="GO" id="GO:0016491">
    <property type="term" value="F:oxidoreductase activity"/>
    <property type="evidence" value="ECO:0007669"/>
    <property type="project" value="UniProtKB-KW"/>
</dbReference>
<protein>
    <submittedName>
        <fullName evidence="5">4-hydroxythreonine-4-phosphate dehydrogenase</fullName>
    </submittedName>
</protein>
<keyword evidence="2" id="KW-0479">Metal-binding</keyword>
<comment type="similarity">
    <text evidence="1">Belongs to the PdxA family. PdxA2 subfamily.</text>
</comment>
<dbReference type="GO" id="GO:0051287">
    <property type="term" value="F:NAD binding"/>
    <property type="evidence" value="ECO:0007669"/>
    <property type="project" value="InterPro"/>
</dbReference>
<evidence type="ECO:0000313" key="5">
    <source>
        <dbReference type="EMBL" id="KPJ69540.1"/>
    </source>
</evidence>
<evidence type="ECO:0000256" key="2">
    <source>
        <dbReference type="ARBA" id="ARBA00022723"/>
    </source>
</evidence>
<dbReference type="NCBIfam" id="TIGR00557">
    <property type="entry name" value="pdxA"/>
    <property type="match status" value="1"/>
</dbReference>